<dbReference type="CDD" id="cd01335">
    <property type="entry name" value="Radical_SAM"/>
    <property type="match status" value="1"/>
</dbReference>
<dbReference type="InterPro" id="IPR007197">
    <property type="entry name" value="rSAM"/>
</dbReference>
<gene>
    <name evidence="11" type="ORF">RUMCAL_02381</name>
</gene>
<dbReference type="PATRIC" id="fig|411473.3.peg.1980"/>
<keyword evidence="9" id="KW-0963">Cytoplasm</keyword>
<dbReference type="InterPro" id="IPR034505">
    <property type="entry name" value="Coproporphyrinogen-III_oxidase"/>
</dbReference>
<evidence type="ECO:0000313" key="11">
    <source>
        <dbReference type="EMBL" id="ERJ92542.1"/>
    </source>
</evidence>
<organism evidence="11 12">
    <name type="scientific">Ruminococcus callidus ATCC 27760</name>
    <dbReference type="NCBI Taxonomy" id="411473"/>
    <lineage>
        <taxon>Bacteria</taxon>
        <taxon>Bacillati</taxon>
        <taxon>Bacillota</taxon>
        <taxon>Clostridia</taxon>
        <taxon>Eubacteriales</taxon>
        <taxon>Oscillospiraceae</taxon>
        <taxon>Ruminococcus</taxon>
    </lineage>
</organism>
<dbReference type="RefSeq" id="WP_021680548.1">
    <property type="nucleotide sequence ID" value="NZ_KI260295.1"/>
</dbReference>
<keyword evidence="9" id="KW-0004">4Fe-4S</keyword>
<dbReference type="HOGENOM" id="CLU_027579_2_2_9"/>
<dbReference type="PANTHER" id="PTHR13932:SF5">
    <property type="entry name" value="RADICAL S-ADENOSYL METHIONINE DOMAIN-CONTAINING PROTEIN 1, MITOCHONDRIAL"/>
    <property type="match status" value="1"/>
</dbReference>
<evidence type="ECO:0000256" key="8">
    <source>
        <dbReference type="ARBA" id="ARBA00023186"/>
    </source>
</evidence>
<evidence type="ECO:0000256" key="1">
    <source>
        <dbReference type="ARBA" id="ARBA00006100"/>
    </source>
</evidence>
<sequence>MGAGLYLHVPFCRRKCPYCNFYSVPAQPELLTAYTAAVCRNLRHYGNAAQPERVDTVYFGGGTPSLLLPAQITQILETAAEQFALSADAEITLEANPATVTPEQLRELRHAGINRLSLGVQSLSDAQLKRLGRLHTAQEAVETVYAAAEAGFRNLSCDLMLALPEQTADELEQTISRLVQLPITHVSAYLLKVEQGTPFAVQHVAECCPDDDTAADLYLQAVEQLGAAGFLQYEISNFAKAGFESRHNCKYWHCEPYLGIGPSAHSCWNGKRFFVPSAVSDFLEQPVQPVETEDETPCTPEEKLLLGMRLTEGVPASWLAEKQAAAERYCKLGFLQKVGERIAFTPKGFLVSNTILAELI</sequence>
<dbReference type="SFLD" id="SFLDG01082">
    <property type="entry name" value="B12-binding_domain_containing"/>
    <property type="match status" value="1"/>
</dbReference>
<comment type="function">
    <text evidence="9">Probably acts as a heme chaperone, transferring heme to an unknown acceptor. Binds one molecule of heme per monomer, possibly covalently. Binds 1 [4Fe-4S] cluster. The cluster is coordinated with 3 cysteines and an exchangeable S-adenosyl-L-methionine.</text>
</comment>
<dbReference type="STRING" id="411473.RUMCAL_02381"/>
<dbReference type="SFLD" id="SFLDF00562">
    <property type="entry name" value="HemN-like__clustered_with_heat"/>
    <property type="match status" value="1"/>
</dbReference>
<dbReference type="EMBL" id="AWVF01000292">
    <property type="protein sequence ID" value="ERJ92542.1"/>
    <property type="molecule type" value="Genomic_DNA"/>
</dbReference>
<protein>
    <recommendedName>
        <fullName evidence="2 9">Heme chaperone HemW</fullName>
    </recommendedName>
</protein>
<dbReference type="SUPFAM" id="SSF102114">
    <property type="entry name" value="Radical SAM enzymes"/>
    <property type="match status" value="1"/>
</dbReference>
<keyword evidence="4 9" id="KW-0949">S-adenosyl-L-methionine</keyword>
<dbReference type="SFLD" id="SFLDS00029">
    <property type="entry name" value="Radical_SAM"/>
    <property type="match status" value="1"/>
</dbReference>
<dbReference type="InterPro" id="IPR004559">
    <property type="entry name" value="HemW-like"/>
</dbReference>
<evidence type="ECO:0000256" key="2">
    <source>
        <dbReference type="ARBA" id="ARBA00017228"/>
    </source>
</evidence>
<evidence type="ECO:0000256" key="4">
    <source>
        <dbReference type="ARBA" id="ARBA00022691"/>
    </source>
</evidence>
<comment type="similarity">
    <text evidence="1">Belongs to the anaerobic coproporphyrinogen-III oxidase family. HemW subfamily.</text>
</comment>
<evidence type="ECO:0000259" key="10">
    <source>
        <dbReference type="PROSITE" id="PS51918"/>
    </source>
</evidence>
<evidence type="ECO:0000256" key="5">
    <source>
        <dbReference type="ARBA" id="ARBA00022723"/>
    </source>
</evidence>
<dbReference type="NCBIfam" id="TIGR00539">
    <property type="entry name" value="hemN_rel"/>
    <property type="match status" value="1"/>
</dbReference>
<dbReference type="PANTHER" id="PTHR13932">
    <property type="entry name" value="COPROPORPHYRINIGEN III OXIDASE"/>
    <property type="match status" value="1"/>
</dbReference>
<dbReference type="GO" id="GO:0051539">
    <property type="term" value="F:4 iron, 4 sulfur cluster binding"/>
    <property type="evidence" value="ECO:0007669"/>
    <property type="project" value="UniProtKB-UniRule"/>
</dbReference>
<keyword evidence="3 9" id="KW-0349">Heme</keyword>
<dbReference type="InterPro" id="IPR006638">
    <property type="entry name" value="Elp3/MiaA/NifB-like_rSAM"/>
</dbReference>
<dbReference type="InterPro" id="IPR058240">
    <property type="entry name" value="rSAM_sf"/>
</dbReference>
<keyword evidence="6 9" id="KW-0408">Iron</keyword>
<name>U2KJT9_9FIRM</name>
<keyword evidence="12" id="KW-1185">Reference proteome</keyword>
<comment type="subcellular location">
    <subcellularLocation>
        <location evidence="9">Cytoplasm</location>
    </subcellularLocation>
</comment>
<dbReference type="SMART" id="SM00729">
    <property type="entry name" value="Elp3"/>
    <property type="match status" value="1"/>
</dbReference>
<keyword evidence="8 9" id="KW-0143">Chaperone</keyword>
<dbReference type="AlphaFoldDB" id="U2KJT9"/>
<dbReference type="GO" id="GO:0005737">
    <property type="term" value="C:cytoplasm"/>
    <property type="evidence" value="ECO:0007669"/>
    <property type="project" value="UniProtKB-SubCell"/>
</dbReference>
<comment type="caution">
    <text evidence="11">The sequence shown here is derived from an EMBL/GenBank/DDBJ whole genome shotgun (WGS) entry which is preliminary data.</text>
</comment>
<dbReference type="SFLD" id="SFLDF00288">
    <property type="entry name" value="HemN-like__clustered_with_nucl"/>
    <property type="match status" value="1"/>
</dbReference>
<evidence type="ECO:0000256" key="6">
    <source>
        <dbReference type="ARBA" id="ARBA00023004"/>
    </source>
</evidence>
<evidence type="ECO:0000256" key="9">
    <source>
        <dbReference type="RuleBase" id="RU364116"/>
    </source>
</evidence>
<dbReference type="PROSITE" id="PS51918">
    <property type="entry name" value="RADICAL_SAM"/>
    <property type="match status" value="1"/>
</dbReference>
<reference evidence="11 12" key="1">
    <citation type="submission" date="2013-07" db="EMBL/GenBank/DDBJ databases">
        <authorList>
            <person name="Weinstock G."/>
            <person name="Sodergren E."/>
            <person name="Wylie T."/>
            <person name="Fulton L."/>
            <person name="Fulton R."/>
            <person name="Fronick C."/>
            <person name="O'Laughlin M."/>
            <person name="Godfrey J."/>
            <person name="Miner T."/>
            <person name="Herter B."/>
            <person name="Appelbaum E."/>
            <person name="Cordes M."/>
            <person name="Lek S."/>
            <person name="Wollam A."/>
            <person name="Pepin K.H."/>
            <person name="Palsikar V.B."/>
            <person name="Mitreva M."/>
            <person name="Wilson R.K."/>
        </authorList>
    </citation>
    <scope>NUCLEOTIDE SEQUENCE [LARGE SCALE GENOMIC DNA]</scope>
    <source>
        <strain evidence="11 12">ATCC 27760</strain>
    </source>
</reference>
<dbReference type="Proteomes" id="UP000016662">
    <property type="component" value="Unassembled WGS sequence"/>
</dbReference>
<dbReference type="GO" id="GO:0046872">
    <property type="term" value="F:metal ion binding"/>
    <property type="evidence" value="ECO:0007669"/>
    <property type="project" value="UniProtKB-UniRule"/>
</dbReference>
<accession>U2KJT9</accession>
<keyword evidence="5 9" id="KW-0479">Metal-binding</keyword>
<keyword evidence="7 9" id="KW-0411">Iron-sulfur</keyword>
<evidence type="ECO:0000256" key="3">
    <source>
        <dbReference type="ARBA" id="ARBA00022617"/>
    </source>
</evidence>
<evidence type="ECO:0000256" key="7">
    <source>
        <dbReference type="ARBA" id="ARBA00023014"/>
    </source>
</evidence>
<proteinExistence type="inferred from homology"/>
<dbReference type="SFLD" id="SFLDG01065">
    <property type="entry name" value="anaerobic_coproporphyrinogen-I"/>
    <property type="match status" value="1"/>
</dbReference>
<dbReference type="eggNOG" id="COG0635">
    <property type="taxonomic scope" value="Bacteria"/>
</dbReference>
<dbReference type="Gene3D" id="3.20.20.70">
    <property type="entry name" value="Aldolase class I"/>
    <property type="match status" value="1"/>
</dbReference>
<dbReference type="OrthoDB" id="9808022at2"/>
<dbReference type="GO" id="GO:0004109">
    <property type="term" value="F:coproporphyrinogen oxidase activity"/>
    <property type="evidence" value="ECO:0007669"/>
    <property type="project" value="InterPro"/>
</dbReference>
<feature type="domain" description="Radical SAM core" evidence="10">
    <location>
        <begin position="1"/>
        <end position="228"/>
    </location>
</feature>
<dbReference type="InterPro" id="IPR013785">
    <property type="entry name" value="Aldolase_TIM"/>
</dbReference>
<dbReference type="Pfam" id="PF04055">
    <property type="entry name" value="Radical_SAM"/>
    <property type="match status" value="1"/>
</dbReference>
<dbReference type="GO" id="GO:0006779">
    <property type="term" value="P:porphyrin-containing compound biosynthetic process"/>
    <property type="evidence" value="ECO:0007669"/>
    <property type="project" value="InterPro"/>
</dbReference>
<evidence type="ECO:0000313" key="12">
    <source>
        <dbReference type="Proteomes" id="UP000016662"/>
    </source>
</evidence>